<dbReference type="InterPro" id="IPR020846">
    <property type="entry name" value="MFS_dom"/>
</dbReference>
<dbReference type="EMBL" id="CP089984">
    <property type="protein sequence ID" value="WXB14533.1"/>
    <property type="molecule type" value="Genomic_DNA"/>
</dbReference>
<dbReference type="Pfam" id="PF07690">
    <property type="entry name" value="MFS_1"/>
    <property type="match status" value="1"/>
</dbReference>
<evidence type="ECO:0000256" key="5">
    <source>
        <dbReference type="ARBA" id="ARBA00023136"/>
    </source>
</evidence>
<protein>
    <submittedName>
        <fullName evidence="8">MFS transporter</fullName>
    </submittedName>
</protein>
<feature type="transmembrane region" description="Helical" evidence="6">
    <location>
        <begin position="23"/>
        <end position="46"/>
    </location>
</feature>
<keyword evidence="5 6" id="KW-0472">Membrane</keyword>
<evidence type="ECO:0000256" key="4">
    <source>
        <dbReference type="ARBA" id="ARBA00022989"/>
    </source>
</evidence>
<dbReference type="RefSeq" id="WP_394824155.1">
    <property type="nucleotide sequence ID" value="NZ_CP089984.1"/>
</dbReference>
<gene>
    <name evidence="8" type="ORF">LZC94_42750</name>
</gene>
<dbReference type="PROSITE" id="PS50850">
    <property type="entry name" value="MFS"/>
    <property type="match status" value="1"/>
</dbReference>
<dbReference type="Gene3D" id="1.20.1720.10">
    <property type="entry name" value="Multidrug resistance protein D"/>
    <property type="match status" value="1"/>
</dbReference>
<proteinExistence type="predicted"/>
<accession>A0ABZ2LXF4</accession>
<feature type="transmembrane region" description="Helical" evidence="6">
    <location>
        <begin position="147"/>
        <end position="171"/>
    </location>
</feature>
<feature type="transmembrane region" description="Helical" evidence="6">
    <location>
        <begin position="379"/>
        <end position="401"/>
    </location>
</feature>
<dbReference type="SUPFAM" id="SSF103473">
    <property type="entry name" value="MFS general substrate transporter"/>
    <property type="match status" value="1"/>
</dbReference>
<feature type="transmembrane region" description="Helical" evidence="6">
    <location>
        <begin position="245"/>
        <end position="264"/>
    </location>
</feature>
<feature type="transmembrane region" description="Helical" evidence="6">
    <location>
        <begin position="285"/>
        <end position="307"/>
    </location>
</feature>
<dbReference type="PANTHER" id="PTHR23501">
    <property type="entry name" value="MAJOR FACILITATOR SUPERFAMILY"/>
    <property type="match status" value="1"/>
</dbReference>
<evidence type="ECO:0000256" key="6">
    <source>
        <dbReference type="SAM" id="Phobius"/>
    </source>
</evidence>
<dbReference type="Gene3D" id="1.20.1250.20">
    <property type="entry name" value="MFS general substrate transporter like domains"/>
    <property type="match status" value="1"/>
</dbReference>
<dbReference type="InterPro" id="IPR011701">
    <property type="entry name" value="MFS"/>
</dbReference>
<dbReference type="PANTHER" id="PTHR23501:SF191">
    <property type="entry name" value="VACUOLAR BASIC AMINO ACID TRANSPORTER 4"/>
    <property type="match status" value="1"/>
</dbReference>
<feature type="transmembrane region" description="Helical" evidence="6">
    <location>
        <begin position="413"/>
        <end position="435"/>
    </location>
</feature>
<evidence type="ECO:0000256" key="3">
    <source>
        <dbReference type="ARBA" id="ARBA00022692"/>
    </source>
</evidence>
<evidence type="ECO:0000313" key="8">
    <source>
        <dbReference type="EMBL" id="WXB14533.1"/>
    </source>
</evidence>
<feature type="transmembrane region" description="Helical" evidence="6">
    <location>
        <begin position="58"/>
        <end position="77"/>
    </location>
</feature>
<feature type="domain" description="Major facilitator superfamily (MFS) profile" evidence="7">
    <location>
        <begin position="24"/>
        <end position="465"/>
    </location>
</feature>
<organism evidence="8 9">
    <name type="scientific">Pendulispora albinea</name>
    <dbReference type="NCBI Taxonomy" id="2741071"/>
    <lineage>
        <taxon>Bacteria</taxon>
        <taxon>Pseudomonadati</taxon>
        <taxon>Myxococcota</taxon>
        <taxon>Myxococcia</taxon>
        <taxon>Myxococcales</taxon>
        <taxon>Sorangiineae</taxon>
        <taxon>Pendulisporaceae</taxon>
        <taxon>Pendulispora</taxon>
    </lineage>
</organism>
<keyword evidence="2" id="KW-0813">Transport</keyword>
<feature type="transmembrane region" description="Helical" evidence="6">
    <location>
        <begin position="177"/>
        <end position="199"/>
    </location>
</feature>
<feature type="transmembrane region" description="Helical" evidence="6">
    <location>
        <begin position="351"/>
        <end position="373"/>
    </location>
</feature>
<feature type="transmembrane region" description="Helical" evidence="6">
    <location>
        <begin position="114"/>
        <end position="135"/>
    </location>
</feature>
<dbReference type="Proteomes" id="UP001370348">
    <property type="component" value="Chromosome"/>
</dbReference>
<keyword evidence="9" id="KW-1185">Reference proteome</keyword>
<evidence type="ECO:0000256" key="2">
    <source>
        <dbReference type="ARBA" id="ARBA00022448"/>
    </source>
</evidence>
<feature type="transmembrane region" description="Helical" evidence="6">
    <location>
        <begin position="89"/>
        <end position="108"/>
    </location>
</feature>
<reference evidence="8 9" key="1">
    <citation type="submission" date="2021-12" db="EMBL/GenBank/DDBJ databases">
        <title>Discovery of the Pendulisporaceae a myxobacterial family with distinct sporulation behavior and unique specialized metabolism.</title>
        <authorList>
            <person name="Garcia R."/>
            <person name="Popoff A."/>
            <person name="Bader C.D."/>
            <person name="Loehr J."/>
            <person name="Walesch S."/>
            <person name="Walt C."/>
            <person name="Boldt J."/>
            <person name="Bunk B."/>
            <person name="Haeckl F.J.F.P.J."/>
            <person name="Gunesch A.P."/>
            <person name="Birkelbach J."/>
            <person name="Nuebel U."/>
            <person name="Pietschmann T."/>
            <person name="Bach T."/>
            <person name="Mueller R."/>
        </authorList>
    </citation>
    <scope>NUCLEOTIDE SEQUENCE [LARGE SCALE GENOMIC DNA]</scope>
    <source>
        <strain evidence="8 9">MSr11954</strain>
    </source>
</reference>
<sequence length="473" mass="48548">MSSSVSSQLLDGPAATAGTRRKIATLAMMTALVVSAFEGTVPTTAMPSIVRELGGMHLFSWVYASFLVASAVSIPVFSKLADRAGRRPIFTAGMMLFLLGSVLCGAARSMNELIAARALQGLGVGAIGPLVPTVIGDLYTLEERARVQALFMAAWGAANALGPLVGGLMVSTMSWRWVFFVNVPFGCAAIALLLASYVDPPRAGRIGSLSELRAFVRSHIDVRGTLLFAVSAGTFLLGLEREAPFGLAVRAGLFLLAGGFAFALMQEERKTRVPILPFAELSDPVVRAGAVGSLFAGGLMYAVPAYVPLWFATERHGSAVVAGFALVPFLLAWAVGSALGVKLLVRSGTVVIARAALSLSAVGTVLVAIAAHLHASSTTVFAALGVVGLGLGATANATLVGPQARVPWAKRGAVTGLIQTGRTLGGAAVVAVLALAPSASWRFAILALLTFLGGRAISVAGSSSRAADPAPRA</sequence>
<dbReference type="InterPro" id="IPR036259">
    <property type="entry name" value="MFS_trans_sf"/>
</dbReference>
<feature type="transmembrane region" description="Helical" evidence="6">
    <location>
        <begin position="220"/>
        <end position="239"/>
    </location>
</feature>
<keyword evidence="3 6" id="KW-0812">Transmembrane</keyword>
<feature type="transmembrane region" description="Helical" evidence="6">
    <location>
        <begin position="319"/>
        <end position="339"/>
    </location>
</feature>
<evidence type="ECO:0000256" key="1">
    <source>
        <dbReference type="ARBA" id="ARBA00004127"/>
    </source>
</evidence>
<evidence type="ECO:0000259" key="7">
    <source>
        <dbReference type="PROSITE" id="PS50850"/>
    </source>
</evidence>
<evidence type="ECO:0000313" key="9">
    <source>
        <dbReference type="Proteomes" id="UP001370348"/>
    </source>
</evidence>
<comment type="subcellular location">
    <subcellularLocation>
        <location evidence="1">Endomembrane system</location>
        <topology evidence="1">Multi-pass membrane protein</topology>
    </subcellularLocation>
</comment>
<name>A0ABZ2LXF4_9BACT</name>
<keyword evidence="4 6" id="KW-1133">Transmembrane helix</keyword>